<dbReference type="eggNOG" id="COG2133">
    <property type="taxonomic scope" value="Bacteria"/>
</dbReference>
<dbReference type="InterPro" id="IPR054539">
    <property type="entry name" value="Beta-prop_PDH"/>
</dbReference>
<reference evidence="3 4" key="1">
    <citation type="journal article" date="2010" name="Stand. Genomic Sci.">
        <title>Complete genome sequence of Meiothermus silvanus type strain (VI-R2).</title>
        <authorList>
            <person name="Sikorski J."/>
            <person name="Tindall B.J."/>
            <person name="Lowry S."/>
            <person name="Lucas S."/>
            <person name="Nolan M."/>
            <person name="Copeland A."/>
            <person name="Glavina Del Rio T."/>
            <person name="Tice H."/>
            <person name="Cheng J.F."/>
            <person name="Han C."/>
            <person name="Pitluck S."/>
            <person name="Liolios K."/>
            <person name="Ivanova N."/>
            <person name="Mavromatis K."/>
            <person name="Mikhailova N."/>
            <person name="Pati A."/>
            <person name="Goodwin L."/>
            <person name="Chen A."/>
            <person name="Palaniappan K."/>
            <person name="Land M."/>
            <person name="Hauser L."/>
            <person name="Chang Y.J."/>
            <person name="Jeffries C.D."/>
            <person name="Rohde M."/>
            <person name="Goker M."/>
            <person name="Woyke T."/>
            <person name="Bristow J."/>
            <person name="Eisen J.A."/>
            <person name="Markowitz V."/>
            <person name="Hugenholtz P."/>
            <person name="Kyrpides N.C."/>
            <person name="Klenk H.P."/>
            <person name="Lapidus A."/>
        </authorList>
    </citation>
    <scope>NUCLEOTIDE SEQUENCE [LARGE SCALE GENOMIC DNA]</scope>
    <source>
        <strain evidence="4">ATCC 700542 / DSM 9946 / VI-R2</strain>
    </source>
</reference>
<evidence type="ECO:0000259" key="2">
    <source>
        <dbReference type="Pfam" id="PF22807"/>
    </source>
</evidence>
<feature type="signal peptide" evidence="1">
    <location>
        <begin position="1"/>
        <end position="26"/>
    </location>
</feature>
<gene>
    <name evidence="3" type="ordered locus">Mesil_2218</name>
</gene>
<evidence type="ECO:0000256" key="1">
    <source>
        <dbReference type="SAM" id="SignalP"/>
    </source>
</evidence>
<dbReference type="PANTHER" id="PTHR19328">
    <property type="entry name" value="HEDGEHOG-INTERACTING PROTEIN"/>
    <property type="match status" value="1"/>
</dbReference>
<organism evidence="3 4">
    <name type="scientific">Allomeiothermus silvanus (strain ATCC 700542 / DSM 9946 / NBRC 106475 / NCIMB 13440 / VI-R2)</name>
    <name type="common">Thermus silvanus</name>
    <dbReference type="NCBI Taxonomy" id="526227"/>
    <lineage>
        <taxon>Bacteria</taxon>
        <taxon>Thermotogati</taxon>
        <taxon>Deinococcota</taxon>
        <taxon>Deinococci</taxon>
        <taxon>Thermales</taxon>
        <taxon>Thermaceae</taxon>
        <taxon>Allomeiothermus</taxon>
    </lineage>
</organism>
<dbReference type="Gene3D" id="2.120.10.30">
    <property type="entry name" value="TolB, C-terminal domain"/>
    <property type="match status" value="1"/>
</dbReference>
<dbReference type="SUPFAM" id="SSF50952">
    <property type="entry name" value="Soluble quinoprotein glucose dehydrogenase"/>
    <property type="match status" value="1"/>
</dbReference>
<dbReference type="HOGENOM" id="CLU_024435_3_1_0"/>
<dbReference type="InterPro" id="IPR011042">
    <property type="entry name" value="6-blade_b-propeller_TolB-like"/>
</dbReference>
<name>D7BIB1_ALLS1</name>
<dbReference type="AlphaFoldDB" id="D7BIB1"/>
<keyword evidence="1" id="KW-0732">Signal</keyword>
<dbReference type="EMBL" id="CP002042">
    <property type="protein sequence ID" value="ADH64086.1"/>
    <property type="molecule type" value="Genomic_DNA"/>
</dbReference>
<dbReference type="RefSeq" id="WP_013158631.1">
    <property type="nucleotide sequence ID" value="NC_014212.1"/>
</dbReference>
<feature type="chain" id="PRO_5003093028" evidence="1">
    <location>
        <begin position="27"/>
        <end position="430"/>
    </location>
</feature>
<dbReference type="KEGG" id="msv:Mesil_2218"/>
<feature type="domain" description="Pyrroloquinoline quinone-dependent pyranose dehydrogenase beta-propeller" evidence="2">
    <location>
        <begin position="43"/>
        <end position="424"/>
    </location>
</feature>
<protein>
    <submittedName>
        <fullName evidence="3">NHL repeat-containing protein</fullName>
    </submittedName>
</protein>
<dbReference type="PANTHER" id="PTHR19328:SF53">
    <property type="entry name" value="MEMBRANE PROTEIN"/>
    <property type="match status" value="1"/>
</dbReference>
<dbReference type="OrthoDB" id="9770043at2"/>
<proteinExistence type="predicted"/>
<evidence type="ECO:0000313" key="3">
    <source>
        <dbReference type="EMBL" id="ADH64086.1"/>
    </source>
</evidence>
<keyword evidence="4" id="KW-1185">Reference proteome</keyword>
<accession>D7BIB1</accession>
<dbReference type="STRING" id="526227.Mesil_2218"/>
<dbReference type="Proteomes" id="UP000001916">
    <property type="component" value="Chromosome"/>
</dbReference>
<dbReference type="Pfam" id="PF22807">
    <property type="entry name" value="TrAA12"/>
    <property type="match status" value="1"/>
</dbReference>
<sequence length="430" mass="47189">MSLNRFRLASMSGLLAVSLWACGSNAQQIPPGPPDEASRRITLPKGFQIRIFADNLAGTPRFMAVGPDGSLYLSLMSGGKVARLPDANKDGKADKVENLPFNFNQPHGLEFHREGNDWWLYVAQVDKIERLKFNPGGSFSNRQKLLDLPMPAGHSSRTVHFGPDGMMYVSLGSVTNKGNEPDPRFAAILRYKVEADGTVSIPADNPFATDPNPARRPIWAEGLRNSVDFLWTPQGKLWASTHGSDNVRLNPSDPPDNQPYEEMINQIEPGKHYGWPYCIAPVLGANLPPQKPEIPDPTTEASNPQNFDCMKAVPALFTLPAHSAPLGMEWGGSFTNFPKEYQNSVFIALAGSWNTDLPANYRDCKIERIIVENGLPVRSETFANGWRQGGQKCGAAWGRPTDLVAAPDGSMFVSDGHGGRVYRIVYTGNQ</sequence>
<dbReference type="InterPro" id="IPR011041">
    <property type="entry name" value="Quinoprot_gluc/sorb_DH_b-prop"/>
</dbReference>
<evidence type="ECO:0000313" key="4">
    <source>
        <dbReference type="Proteomes" id="UP000001916"/>
    </source>
</evidence>